<dbReference type="GO" id="GO:0016814">
    <property type="term" value="F:hydrolase activity, acting on carbon-nitrogen (but not peptide) bonds, in cyclic amidines"/>
    <property type="evidence" value="ECO:0007669"/>
    <property type="project" value="TreeGrafter"/>
</dbReference>
<sequence>MAAEFLALHGVNLGDEVSLAYNSTLAQYDEEEETAVVTQEEVDFHPSDPLPIRQLENIIFEKTSAPQNITITEDGRIGMAISKVSKHDSIKVSETPRFVLPSLAHPHIHLDKPFLLSHNDTLHLKAQDGTFKEALDLTGKAKELYTTAALLERGAQLLADSSRAGVTHVRGFCEVDTSVGLKCIEAGLKLKAAWRRCLYVQLAAFAQDPIFSAKTRGTGANPDDDCLSGNQNLDLLLTALQEKDVDVLATTPYVETSLAASKCNIAWTINTAIEYDLHLDFHLDYNIDANQEPLVWFVLEELRRQDWNGRQTGHKTVCLGHCTRLTLFSSNEWERLAKESIGLPVYFIGLPTSDLFMQGRPEASNSAAGIAAASHNRPRATLHVPSLLNLGLKVAVGINNIGNLFTPFGSADPLRLAEWGVGIYQDGSADTARILYECVSWRAKEAIGLEDHKSTKERSDDPNVPRAGSEADLIVFGPQDSGKKFVLHRKSIAEVVWNPPPEHERLVIYQGNRVTI</sequence>
<dbReference type="AlphaFoldDB" id="A0A8H3EK40"/>
<protein>
    <recommendedName>
        <fullName evidence="3">Metallo-dependent hydrolase</fullName>
    </recommendedName>
</protein>
<dbReference type="InterPro" id="IPR032466">
    <property type="entry name" value="Metal_Hydrolase"/>
</dbReference>
<gene>
    <name evidence="1" type="ORF">GOMPHAMPRED_003218</name>
</gene>
<dbReference type="EMBL" id="CAJPDQ010000002">
    <property type="protein sequence ID" value="CAF9905492.1"/>
    <property type="molecule type" value="Genomic_DNA"/>
</dbReference>
<evidence type="ECO:0000313" key="2">
    <source>
        <dbReference type="Proteomes" id="UP000664169"/>
    </source>
</evidence>
<evidence type="ECO:0000313" key="1">
    <source>
        <dbReference type="EMBL" id="CAF9905492.1"/>
    </source>
</evidence>
<proteinExistence type="predicted"/>
<dbReference type="Proteomes" id="UP000664169">
    <property type="component" value="Unassembled WGS sequence"/>
</dbReference>
<dbReference type="InterPro" id="IPR052349">
    <property type="entry name" value="Metallo-hydrolase_Enzymes"/>
</dbReference>
<evidence type="ECO:0008006" key="3">
    <source>
        <dbReference type="Google" id="ProtNLM"/>
    </source>
</evidence>
<keyword evidence="2" id="KW-1185">Reference proteome</keyword>
<name>A0A8H3EK40_9LECA</name>
<dbReference type="Gene3D" id="3.20.20.140">
    <property type="entry name" value="Metal-dependent hydrolases"/>
    <property type="match status" value="1"/>
</dbReference>
<dbReference type="SUPFAM" id="SSF51556">
    <property type="entry name" value="Metallo-dependent hydrolases"/>
    <property type="match status" value="1"/>
</dbReference>
<comment type="caution">
    <text evidence="1">The sequence shown here is derived from an EMBL/GenBank/DDBJ whole genome shotgun (WGS) entry which is preliminary data.</text>
</comment>
<dbReference type="OrthoDB" id="10266980at2759"/>
<reference evidence="1" key="1">
    <citation type="submission" date="2021-03" db="EMBL/GenBank/DDBJ databases">
        <authorList>
            <person name="Tagirdzhanova G."/>
        </authorList>
    </citation>
    <scope>NUCLEOTIDE SEQUENCE</scope>
</reference>
<dbReference type="PANTHER" id="PTHR32027:SF0">
    <property type="entry name" value="CYTOSINE DEAMINASE"/>
    <property type="match status" value="1"/>
</dbReference>
<dbReference type="PANTHER" id="PTHR32027">
    <property type="entry name" value="CYTOSINE DEAMINASE"/>
    <property type="match status" value="1"/>
</dbReference>
<accession>A0A8H3EK40</accession>
<organism evidence="1 2">
    <name type="scientific">Gomphillus americanus</name>
    <dbReference type="NCBI Taxonomy" id="1940652"/>
    <lineage>
        <taxon>Eukaryota</taxon>
        <taxon>Fungi</taxon>
        <taxon>Dikarya</taxon>
        <taxon>Ascomycota</taxon>
        <taxon>Pezizomycotina</taxon>
        <taxon>Lecanoromycetes</taxon>
        <taxon>OSLEUM clade</taxon>
        <taxon>Ostropomycetidae</taxon>
        <taxon>Ostropales</taxon>
        <taxon>Graphidaceae</taxon>
        <taxon>Gomphilloideae</taxon>
        <taxon>Gomphillus</taxon>
    </lineage>
</organism>